<organism evidence="1 2">
    <name type="scientific">Diaporthe helianthi</name>
    <dbReference type="NCBI Taxonomy" id="158607"/>
    <lineage>
        <taxon>Eukaryota</taxon>
        <taxon>Fungi</taxon>
        <taxon>Dikarya</taxon>
        <taxon>Ascomycota</taxon>
        <taxon>Pezizomycotina</taxon>
        <taxon>Sordariomycetes</taxon>
        <taxon>Sordariomycetidae</taxon>
        <taxon>Diaporthales</taxon>
        <taxon>Diaporthaceae</taxon>
        <taxon>Diaporthe</taxon>
    </lineage>
</organism>
<dbReference type="InterPro" id="IPR022025">
    <property type="entry name" value="Amidoligase_2"/>
</dbReference>
<evidence type="ECO:0000313" key="1">
    <source>
        <dbReference type="EMBL" id="POS70587.1"/>
    </source>
</evidence>
<evidence type="ECO:0000313" key="2">
    <source>
        <dbReference type="Proteomes" id="UP000094444"/>
    </source>
</evidence>
<dbReference type="PANTHER" id="PTHR36847">
    <property type="entry name" value="AMIDOLIGASE ENZYME"/>
    <property type="match status" value="1"/>
</dbReference>
<dbReference type="AlphaFoldDB" id="A0A2P5HK26"/>
<dbReference type="OrthoDB" id="412402at2759"/>
<evidence type="ECO:0008006" key="3">
    <source>
        <dbReference type="Google" id="ProtNLM"/>
    </source>
</evidence>
<reference evidence="1" key="1">
    <citation type="submission" date="2017-09" db="EMBL/GenBank/DDBJ databases">
        <title>Polyketide synthases of a Diaporthe helianthi virulent isolate.</title>
        <authorList>
            <person name="Baroncelli R."/>
        </authorList>
    </citation>
    <scope>NUCLEOTIDE SEQUENCE [LARGE SCALE GENOMIC DNA]</scope>
    <source>
        <strain evidence="1">7/96</strain>
    </source>
</reference>
<sequence>MGHQTRISFGVEFEFIVPQAEGIDSHAHDGRFYHTEEFDPQKQGDVIGPIIVDFLKEIVPIFKLNDDNYEVFHELAKERGINLAAGFPLPYSYFWRYSYEGSLQPRPDEDVKGDYNYWLHPAEVSSRILGEHEFAEVAQVYRKLRASFRINLNSSCSFHVHVGIAHLGLIGFQKLATLVMVGEDFLWRCCENFRRDGMWCLSISKHSRTARAPDSPTPSPMMHSLVPSGILPADLYGSLRGIWAAASVPDLQDQLLVPFGDDDDNYRHRGAFAIRHHHGFDVDGEPCPTRTAEFRYSHASGDAERDHCFVRICIALVRAAELDGPAYTATVSSFAKGGGFSNFLGPLNLQDLYAYCTAAEREYIRKAAEPMKPATEFLRRI</sequence>
<dbReference type="STRING" id="158607.A0A2P5HK26"/>
<accession>A0A2P5HK26</accession>
<proteinExistence type="predicted"/>
<gene>
    <name evidence="1" type="ORF">DHEL01_v211016</name>
</gene>
<dbReference type="Proteomes" id="UP000094444">
    <property type="component" value="Unassembled WGS sequence"/>
</dbReference>
<dbReference type="Pfam" id="PF12224">
    <property type="entry name" value="Amidoligase_2"/>
    <property type="match status" value="1"/>
</dbReference>
<keyword evidence="2" id="KW-1185">Reference proteome</keyword>
<name>A0A2P5HK26_DIAHE</name>
<dbReference type="InParanoid" id="A0A2P5HK26"/>
<dbReference type="PANTHER" id="PTHR36847:SF1">
    <property type="entry name" value="AMIDOLIGASE ENZYME"/>
    <property type="match status" value="1"/>
</dbReference>
<protein>
    <recommendedName>
        <fullName evidence="3">Amidoligase enzyme</fullName>
    </recommendedName>
</protein>
<comment type="caution">
    <text evidence="1">The sequence shown here is derived from an EMBL/GenBank/DDBJ whole genome shotgun (WGS) entry which is preliminary data.</text>
</comment>
<dbReference type="EMBL" id="MAVT02001574">
    <property type="protein sequence ID" value="POS70587.1"/>
    <property type="molecule type" value="Genomic_DNA"/>
</dbReference>